<comment type="caution">
    <text evidence="2">The sequence shown here is derived from an EMBL/GenBank/DDBJ whole genome shotgun (WGS) entry which is preliminary data.</text>
</comment>
<dbReference type="EMBL" id="RQTF01000038">
    <property type="protein sequence ID" value="RZI08235.1"/>
    <property type="molecule type" value="Genomic_DNA"/>
</dbReference>
<proteinExistence type="predicted"/>
<reference evidence="2 3" key="1">
    <citation type="submission" date="2018-11" db="EMBL/GenBank/DDBJ databases">
        <title>Genomic profiling of Staphylococcus species from a Poultry farm system in KwaZulu-Natal, South Africa.</title>
        <authorList>
            <person name="Amoako D.G."/>
            <person name="Somboro A.M."/>
            <person name="Abia A.L.K."/>
            <person name="Bester L.A."/>
            <person name="Essack S.Y."/>
        </authorList>
    </citation>
    <scope>NUCLEOTIDE SEQUENCE [LARGE SCALE GENOMIC DNA]</scope>
    <source>
        <strain evidence="2 3">SA12</strain>
    </source>
</reference>
<evidence type="ECO:0008006" key="4">
    <source>
        <dbReference type="Google" id="ProtNLM"/>
    </source>
</evidence>
<evidence type="ECO:0000313" key="2">
    <source>
        <dbReference type="EMBL" id="RZI08235.1"/>
    </source>
</evidence>
<organism evidence="2 3">
    <name type="scientific">Staphylococcus aureus</name>
    <dbReference type="NCBI Taxonomy" id="1280"/>
    <lineage>
        <taxon>Bacteria</taxon>
        <taxon>Bacillati</taxon>
        <taxon>Bacillota</taxon>
        <taxon>Bacilli</taxon>
        <taxon>Bacillales</taxon>
        <taxon>Staphylococcaceae</taxon>
        <taxon>Staphylococcus</taxon>
    </lineage>
</organism>
<sequence>AINISYLLSALIPIHNKIFINELKLLRADKWHFKSIRDVNLFSQFLNNINYNYTNLYTSNNYSINELYGKLKSSVLDKIPQTEIDHIFENMKINSINEKTNSTYLYINLISILTFIITCFSIIQVLDIFNINNNFMVSLPIIIILLIWLSWRFYKYSKFVKMMNNLNKFGIEKPPLIVKLYNFMFFN</sequence>
<dbReference type="Proteomes" id="UP000294017">
    <property type="component" value="Unassembled WGS sequence"/>
</dbReference>
<accession>A0AB37XVE1</accession>
<keyword evidence="1" id="KW-1133">Transmembrane helix</keyword>
<name>A0AB37XVE1_STAAU</name>
<keyword evidence="1" id="KW-0812">Transmembrane</keyword>
<gene>
    <name evidence="2" type="ORF">EIH03_02790</name>
</gene>
<feature type="transmembrane region" description="Helical" evidence="1">
    <location>
        <begin position="104"/>
        <end position="123"/>
    </location>
</feature>
<keyword evidence="1" id="KW-0472">Membrane</keyword>
<evidence type="ECO:0000256" key="1">
    <source>
        <dbReference type="SAM" id="Phobius"/>
    </source>
</evidence>
<protein>
    <recommendedName>
        <fullName evidence="4">DUF2207 domain-containing protein</fullName>
    </recommendedName>
</protein>
<evidence type="ECO:0000313" key="3">
    <source>
        <dbReference type="Proteomes" id="UP000294017"/>
    </source>
</evidence>
<feature type="non-terminal residue" evidence="2">
    <location>
        <position position="1"/>
    </location>
</feature>
<feature type="transmembrane region" description="Helical" evidence="1">
    <location>
        <begin position="135"/>
        <end position="154"/>
    </location>
</feature>
<dbReference type="AlphaFoldDB" id="A0AB37XVE1"/>